<dbReference type="STRING" id="74545.EU96_1547"/>
<dbReference type="Pfam" id="PF13419">
    <property type="entry name" value="HAD_2"/>
    <property type="match status" value="1"/>
</dbReference>
<dbReference type="Gene3D" id="3.40.50.1000">
    <property type="entry name" value="HAD superfamily/HAD-like"/>
    <property type="match status" value="1"/>
</dbReference>
<dbReference type="GO" id="GO:0006281">
    <property type="term" value="P:DNA repair"/>
    <property type="evidence" value="ECO:0007669"/>
    <property type="project" value="TreeGrafter"/>
</dbReference>
<accession>A0A0A2A8S9</accession>
<dbReference type="GO" id="GO:0005829">
    <property type="term" value="C:cytosol"/>
    <property type="evidence" value="ECO:0007669"/>
    <property type="project" value="TreeGrafter"/>
</dbReference>
<dbReference type="AlphaFoldDB" id="A0A0A2A8S9"/>
<dbReference type="OrthoDB" id="9797743at2"/>
<dbReference type="SUPFAM" id="SSF56784">
    <property type="entry name" value="HAD-like"/>
    <property type="match status" value="1"/>
</dbReference>
<dbReference type="EMBL" id="JNAM01000011">
    <property type="protein sequence ID" value="KGF96909.1"/>
    <property type="molecule type" value="Genomic_DNA"/>
</dbReference>
<dbReference type="Proteomes" id="UP000030445">
    <property type="component" value="Unassembled WGS sequence"/>
</dbReference>
<reference evidence="2" key="1">
    <citation type="journal article" date="2014" name="Sci. Data">
        <title>Genomes of diverse isolates of the marine cyanobacterium Prochlorococcus.</title>
        <authorList>
            <person name="Biller S."/>
            <person name="Berube P."/>
            <person name="Thompson J."/>
            <person name="Kelly L."/>
            <person name="Roggensack S."/>
            <person name="Awad L."/>
            <person name="Roache-Johnson K."/>
            <person name="Ding H."/>
            <person name="Giovannoni S.J."/>
            <person name="Moore L.R."/>
            <person name="Chisholm S.W."/>
        </authorList>
    </citation>
    <scope>NUCLEOTIDE SEQUENCE [LARGE SCALE GENOMIC DNA]</scope>
    <source>
        <strain evidence="2">MIT 9302</strain>
    </source>
</reference>
<dbReference type="RefSeq" id="WP_032527161.1">
    <property type="nucleotide sequence ID" value="NZ_CP138951.1"/>
</dbReference>
<dbReference type="eggNOG" id="COG0546">
    <property type="taxonomic scope" value="Bacteria"/>
</dbReference>
<dbReference type="Gene3D" id="1.10.150.240">
    <property type="entry name" value="Putative phosphatase, domain 2"/>
    <property type="match status" value="1"/>
</dbReference>
<dbReference type="SFLD" id="SFLDS00003">
    <property type="entry name" value="Haloacid_Dehalogenase"/>
    <property type="match status" value="1"/>
</dbReference>
<protein>
    <submittedName>
        <fullName evidence="1">Putative haloacid dehalogenase-like hydrolase</fullName>
    </submittedName>
</protein>
<dbReference type="InterPro" id="IPR023214">
    <property type="entry name" value="HAD_sf"/>
</dbReference>
<gene>
    <name evidence="1" type="ORF">EU96_1547</name>
</gene>
<dbReference type="InterPro" id="IPR023198">
    <property type="entry name" value="PGP-like_dom2"/>
</dbReference>
<comment type="caution">
    <text evidence="1">The sequence shown here is derived from an EMBL/GenBank/DDBJ whole genome shotgun (WGS) entry which is preliminary data.</text>
</comment>
<keyword evidence="1" id="KW-0378">Hydrolase</keyword>
<dbReference type="PANTHER" id="PTHR43434:SF1">
    <property type="entry name" value="PHOSPHOGLYCOLATE PHOSPHATASE"/>
    <property type="match status" value="1"/>
</dbReference>
<dbReference type="SFLD" id="SFLDG01129">
    <property type="entry name" value="C1.5:_HAD__Beta-PGM__Phosphata"/>
    <property type="match status" value="1"/>
</dbReference>
<dbReference type="GO" id="GO:0008967">
    <property type="term" value="F:phosphoglycolate phosphatase activity"/>
    <property type="evidence" value="ECO:0007669"/>
    <property type="project" value="TreeGrafter"/>
</dbReference>
<dbReference type="PANTHER" id="PTHR43434">
    <property type="entry name" value="PHOSPHOGLYCOLATE PHOSPHATASE"/>
    <property type="match status" value="1"/>
</dbReference>
<dbReference type="InterPro" id="IPR050155">
    <property type="entry name" value="HAD-like_hydrolase_sf"/>
</dbReference>
<sequence>MITHENNIQNYLIKYKTIFWDFDGVIKDSVLIKGEAYKKTFKKFGFNTTNKIMMHHLDNGGVSRFKKIPLYLSWTDEIITKEKISLYLEEFSNNSINLVIDCKPIPGAFEMVKFLSLNSLNILVTATPEKDIDKILNKISLKNYFHKIYGAEMDKYAVVKEVLSNSSNKINDFIFIGDSEIDVKAAISNKVPFLLKVGKDNLELAKDYKLPFIRNFKSNTKVDFSFTEVD</sequence>
<evidence type="ECO:0000313" key="1">
    <source>
        <dbReference type="EMBL" id="KGF96909.1"/>
    </source>
</evidence>
<proteinExistence type="predicted"/>
<organism evidence="1 2">
    <name type="scientific">Prochlorococcus marinus str. MIT 9302</name>
    <dbReference type="NCBI Taxonomy" id="74545"/>
    <lineage>
        <taxon>Bacteria</taxon>
        <taxon>Bacillati</taxon>
        <taxon>Cyanobacteriota</taxon>
        <taxon>Cyanophyceae</taxon>
        <taxon>Synechococcales</taxon>
        <taxon>Prochlorococcaceae</taxon>
        <taxon>Prochlorococcus</taxon>
    </lineage>
</organism>
<dbReference type="InterPro" id="IPR036412">
    <property type="entry name" value="HAD-like_sf"/>
</dbReference>
<evidence type="ECO:0000313" key="2">
    <source>
        <dbReference type="Proteomes" id="UP000030445"/>
    </source>
</evidence>
<name>A0A0A2A8S9_PROMR</name>
<dbReference type="InterPro" id="IPR041492">
    <property type="entry name" value="HAD_2"/>
</dbReference>